<dbReference type="Pfam" id="PF00535">
    <property type="entry name" value="Glycos_transf_2"/>
    <property type="match status" value="1"/>
</dbReference>
<dbReference type="RefSeq" id="WP_143906585.1">
    <property type="nucleotide sequence ID" value="NZ_CP041765.1"/>
</dbReference>
<dbReference type="CDD" id="cd00761">
    <property type="entry name" value="Glyco_tranf_GTA_type"/>
    <property type="match status" value="1"/>
</dbReference>
<dbReference type="AlphaFoldDB" id="A0A516X0W2"/>
<dbReference type="InterPro" id="IPR050834">
    <property type="entry name" value="Glycosyltransf_2"/>
</dbReference>
<proteinExistence type="predicted"/>
<gene>
    <name evidence="2" type="ORF">FO059_04065</name>
</gene>
<feature type="domain" description="Glycosyltransferase 2-like" evidence="1">
    <location>
        <begin position="7"/>
        <end position="142"/>
    </location>
</feature>
<dbReference type="Proteomes" id="UP000317344">
    <property type="component" value="Chromosome"/>
</dbReference>
<organism evidence="2 3">
    <name type="scientific">Tomitella fengzijianii</name>
    <dbReference type="NCBI Taxonomy" id="2597660"/>
    <lineage>
        <taxon>Bacteria</taxon>
        <taxon>Bacillati</taxon>
        <taxon>Actinomycetota</taxon>
        <taxon>Actinomycetes</taxon>
        <taxon>Mycobacteriales</taxon>
        <taxon>Tomitella</taxon>
    </lineage>
</organism>
<accession>A0A516X0W2</accession>
<evidence type="ECO:0000313" key="2">
    <source>
        <dbReference type="EMBL" id="QDQ96670.1"/>
    </source>
</evidence>
<protein>
    <submittedName>
        <fullName evidence="2">Glycosyltransferase family 2 protein</fullName>
    </submittedName>
</protein>
<keyword evidence="3" id="KW-1185">Reference proteome</keyword>
<dbReference type="Gene3D" id="3.90.550.10">
    <property type="entry name" value="Spore Coat Polysaccharide Biosynthesis Protein SpsA, Chain A"/>
    <property type="match status" value="1"/>
</dbReference>
<dbReference type="SUPFAM" id="SSF53448">
    <property type="entry name" value="Nucleotide-diphospho-sugar transferases"/>
    <property type="match status" value="1"/>
</dbReference>
<sequence length="350" mass="39005">MPAPWVSFLTPVYRTESYLPATIESVLAQSDPDWELILVDNGMSDEVVRIAARYPDTRIRLLRQQNCGYAGGVMAASSAACGQFVAVLDSDDLLAPEYVDSVAAFIRAHPSVDAVGCDAYQFADGNREPFISGYFRSTAIRRGPRRGRRLTVDDVLAGEVPYYSSAIRRTAWNQVRGYRPGFSDVDESVVVWLRLTEKFDVRLIPDKLAWYRVRDTSLSRDPAGVEDFERRLLRSFALFGNDPARMSARTRRAVDRNLRRLRFQQAMRRARRSLLDDDVNAARGYARAALAQRPCLRAAVVLASLTVAPHAAKAVHPVKQRMIGAGARAARITRTRLRSAGPPPPATALR</sequence>
<dbReference type="EMBL" id="CP041765">
    <property type="protein sequence ID" value="QDQ96670.1"/>
    <property type="molecule type" value="Genomic_DNA"/>
</dbReference>
<dbReference type="PANTHER" id="PTHR43685:SF2">
    <property type="entry name" value="GLYCOSYLTRANSFERASE 2-LIKE DOMAIN-CONTAINING PROTEIN"/>
    <property type="match status" value="1"/>
</dbReference>
<keyword evidence="2" id="KW-0808">Transferase</keyword>
<dbReference type="GO" id="GO:0016740">
    <property type="term" value="F:transferase activity"/>
    <property type="evidence" value="ECO:0007669"/>
    <property type="project" value="UniProtKB-KW"/>
</dbReference>
<dbReference type="OrthoDB" id="3177103at2"/>
<reference evidence="2 3" key="1">
    <citation type="submission" date="2019-07" db="EMBL/GenBank/DDBJ databases">
        <title>Tomitella cavernea sp. nov., an actinomycete isolated from soil.</title>
        <authorList>
            <person name="Cheng J."/>
        </authorList>
    </citation>
    <scope>NUCLEOTIDE SEQUENCE [LARGE SCALE GENOMIC DNA]</scope>
    <source>
        <strain evidence="2 3">HY188</strain>
    </source>
</reference>
<name>A0A516X0W2_9ACTN</name>
<dbReference type="PANTHER" id="PTHR43685">
    <property type="entry name" value="GLYCOSYLTRANSFERASE"/>
    <property type="match status" value="1"/>
</dbReference>
<evidence type="ECO:0000259" key="1">
    <source>
        <dbReference type="Pfam" id="PF00535"/>
    </source>
</evidence>
<dbReference type="InterPro" id="IPR001173">
    <property type="entry name" value="Glyco_trans_2-like"/>
</dbReference>
<evidence type="ECO:0000313" key="3">
    <source>
        <dbReference type="Proteomes" id="UP000317344"/>
    </source>
</evidence>
<dbReference type="InterPro" id="IPR029044">
    <property type="entry name" value="Nucleotide-diphossugar_trans"/>
</dbReference>
<dbReference type="KEGG" id="toy:FO059_04065"/>
<reference evidence="2 3" key="2">
    <citation type="submission" date="2019-07" db="EMBL/GenBank/DDBJ databases">
        <authorList>
            <person name="Huang Y."/>
        </authorList>
    </citation>
    <scope>NUCLEOTIDE SEQUENCE [LARGE SCALE GENOMIC DNA]</scope>
    <source>
        <strain evidence="2 3">HY188</strain>
    </source>
</reference>